<protein>
    <recommendedName>
        <fullName evidence="4">Antitoxin VapB</fullName>
    </recommendedName>
</protein>
<proteinExistence type="predicted"/>
<dbReference type="RefSeq" id="WP_072785046.1">
    <property type="nucleotide sequence ID" value="NZ_FRCX01000005.1"/>
</dbReference>
<name>A0A1M7PNC1_9BURK</name>
<evidence type="ECO:0000313" key="2">
    <source>
        <dbReference type="EMBL" id="SHN18753.1"/>
    </source>
</evidence>
<dbReference type="EMBL" id="FRCX01000005">
    <property type="protein sequence ID" value="SHN18753.1"/>
    <property type="molecule type" value="Genomic_DNA"/>
</dbReference>
<dbReference type="Proteomes" id="UP000184339">
    <property type="component" value="Unassembled WGS sequence"/>
</dbReference>
<evidence type="ECO:0000313" key="3">
    <source>
        <dbReference type="Proteomes" id="UP000184339"/>
    </source>
</evidence>
<dbReference type="AlphaFoldDB" id="A0A1M7PNC1"/>
<evidence type="ECO:0008006" key="4">
    <source>
        <dbReference type="Google" id="ProtNLM"/>
    </source>
</evidence>
<feature type="region of interest" description="Disordered" evidence="1">
    <location>
        <begin position="41"/>
        <end position="64"/>
    </location>
</feature>
<gene>
    <name evidence="2" type="ORF">SAMN05192549_105243</name>
</gene>
<dbReference type="OrthoDB" id="9810009at2"/>
<keyword evidence="3" id="KW-1185">Reference proteome</keyword>
<feature type="compositionally biased region" description="Basic and acidic residues" evidence="1">
    <location>
        <begin position="41"/>
        <end position="58"/>
    </location>
</feature>
<sequence length="64" mass="7336">MPTNTQMISEGKGLDISAPVESKPVSWEEFFREDASKVVPDDFMTDADRRQGQQHRDPFQNIKP</sequence>
<organism evidence="2 3">
    <name type="scientific">Duganella sacchari</name>
    <dbReference type="NCBI Taxonomy" id="551987"/>
    <lineage>
        <taxon>Bacteria</taxon>
        <taxon>Pseudomonadati</taxon>
        <taxon>Pseudomonadota</taxon>
        <taxon>Betaproteobacteria</taxon>
        <taxon>Burkholderiales</taxon>
        <taxon>Oxalobacteraceae</taxon>
        <taxon>Telluria group</taxon>
        <taxon>Duganella</taxon>
    </lineage>
</organism>
<accession>A0A1M7PNC1</accession>
<reference evidence="3" key="1">
    <citation type="submission" date="2016-11" db="EMBL/GenBank/DDBJ databases">
        <authorList>
            <person name="Varghese N."/>
            <person name="Submissions S."/>
        </authorList>
    </citation>
    <scope>NUCLEOTIDE SEQUENCE [LARGE SCALE GENOMIC DNA]</scope>
    <source>
        <strain evidence="3">Sac-22</strain>
    </source>
</reference>
<evidence type="ECO:0000256" key="1">
    <source>
        <dbReference type="SAM" id="MobiDB-lite"/>
    </source>
</evidence>